<dbReference type="InterPro" id="IPR032710">
    <property type="entry name" value="NTF2-like_dom_sf"/>
</dbReference>
<dbReference type="Gene3D" id="3.10.450.50">
    <property type="match status" value="1"/>
</dbReference>
<dbReference type="KEGG" id="mlv:CVS47_02621"/>
<dbReference type="AlphaFoldDB" id="A0A3Q9J532"/>
<dbReference type="RefSeq" id="WP_127096460.1">
    <property type="nucleotide sequence ID" value="NZ_CP031423.1"/>
</dbReference>
<evidence type="ECO:0000313" key="3">
    <source>
        <dbReference type="Proteomes" id="UP000276888"/>
    </source>
</evidence>
<proteinExistence type="predicted"/>
<organism evidence="2 3">
    <name type="scientific">Microbacterium lemovicicum</name>
    <dbReference type="NCBI Taxonomy" id="1072463"/>
    <lineage>
        <taxon>Bacteria</taxon>
        <taxon>Bacillati</taxon>
        <taxon>Actinomycetota</taxon>
        <taxon>Actinomycetes</taxon>
        <taxon>Micrococcales</taxon>
        <taxon>Microbacteriaceae</taxon>
        <taxon>Microbacterium</taxon>
    </lineage>
</organism>
<dbReference type="InterPro" id="IPR037401">
    <property type="entry name" value="SnoaL-like"/>
</dbReference>
<dbReference type="SUPFAM" id="SSF54427">
    <property type="entry name" value="NTF2-like"/>
    <property type="match status" value="1"/>
</dbReference>
<dbReference type="EMBL" id="CP031423">
    <property type="protein sequence ID" value="AZS37971.1"/>
    <property type="molecule type" value="Genomic_DNA"/>
</dbReference>
<evidence type="ECO:0000259" key="1">
    <source>
        <dbReference type="Pfam" id="PF12680"/>
    </source>
</evidence>
<dbReference type="Pfam" id="PF12680">
    <property type="entry name" value="SnoaL_2"/>
    <property type="match status" value="1"/>
</dbReference>
<gene>
    <name evidence="2" type="ORF">CVS47_02621</name>
</gene>
<name>A0A3Q9J532_9MICO</name>
<reference evidence="2 3" key="1">
    <citation type="submission" date="2018-08" db="EMBL/GenBank/DDBJ databases">
        <title>Microbacterium lemovicicum sp. nov., a bacterium isolated from a natural uranium-rich soil.</title>
        <authorList>
            <person name="ORTET P."/>
        </authorList>
    </citation>
    <scope>NUCLEOTIDE SEQUENCE [LARGE SCALE GENOMIC DNA]</scope>
    <source>
        <strain evidence="2 3">Viu22</strain>
    </source>
</reference>
<sequence length="127" mass="14436">MDRTHVSAAARAWVAAYEKAWASNDEADIRALFTDDGEYRTEPWSAAWEGADAIVAGWLSHADEPGDYSFAYDLAGLDGDRVFVEGRTVYAATDSESERDYRNLWVIDLAPDGRARSFTEWYMRRRD</sequence>
<keyword evidence="3" id="KW-1185">Reference proteome</keyword>
<protein>
    <recommendedName>
        <fullName evidence="1">SnoaL-like domain-containing protein</fullName>
    </recommendedName>
</protein>
<evidence type="ECO:0000313" key="2">
    <source>
        <dbReference type="EMBL" id="AZS37971.1"/>
    </source>
</evidence>
<dbReference type="Proteomes" id="UP000276888">
    <property type="component" value="Chromosome"/>
</dbReference>
<feature type="domain" description="SnoaL-like" evidence="1">
    <location>
        <begin position="15"/>
        <end position="114"/>
    </location>
</feature>
<dbReference type="OrthoDB" id="8526151at2"/>
<accession>A0A3Q9J532</accession>